<evidence type="ECO:0000313" key="4">
    <source>
        <dbReference type="Proteomes" id="UP000824334"/>
    </source>
</evidence>
<feature type="region of interest" description="Disordered" evidence="1">
    <location>
        <begin position="48"/>
        <end position="74"/>
    </location>
</feature>
<keyword evidence="2" id="KW-1133">Transmembrane helix</keyword>
<feature type="transmembrane region" description="Helical" evidence="2">
    <location>
        <begin position="20"/>
        <end position="39"/>
    </location>
</feature>
<evidence type="ECO:0000256" key="1">
    <source>
        <dbReference type="SAM" id="MobiDB-lite"/>
    </source>
</evidence>
<accession>A0ABX8TCH5</accession>
<feature type="compositionally biased region" description="Polar residues" evidence="1">
    <location>
        <begin position="48"/>
        <end position="57"/>
    </location>
</feature>
<keyword evidence="2" id="KW-0472">Membrane</keyword>
<dbReference type="GeneID" id="94375491"/>
<name>A0ABX8TCH5_9CAUL</name>
<gene>
    <name evidence="3" type="ORF">KWG56_09450</name>
</gene>
<reference evidence="3 4" key="1">
    <citation type="submission" date="2021-07" db="EMBL/GenBank/DDBJ databases">
        <title>Isolation and characterization of bacteria from a gold mining with a capacity of golden bioaccumulation.</title>
        <authorList>
            <person name="Yang X.J."/>
        </authorList>
    </citation>
    <scope>NUCLEOTIDE SEQUENCE [LARGE SCALE GENOMIC DNA]</scope>
    <source>
        <strain evidence="3 4">Au29</strain>
    </source>
</reference>
<dbReference type="Proteomes" id="UP000824334">
    <property type="component" value="Chromosome"/>
</dbReference>
<keyword evidence="2" id="KW-0812">Transmembrane</keyword>
<evidence type="ECO:0000313" key="3">
    <source>
        <dbReference type="EMBL" id="QYC08872.1"/>
    </source>
</evidence>
<evidence type="ECO:0000256" key="2">
    <source>
        <dbReference type="SAM" id="Phobius"/>
    </source>
</evidence>
<sequence>MAMTLLVAAMVVWRPGIEAQSVLLLTPFLILAALARITLKLTRRVEQLESQTSSAEGANSPGDDGGVMREGVRG</sequence>
<organism evidence="3 4">
    <name type="scientific">Brevundimonas nasdae</name>
    <dbReference type="NCBI Taxonomy" id="172043"/>
    <lineage>
        <taxon>Bacteria</taxon>
        <taxon>Pseudomonadati</taxon>
        <taxon>Pseudomonadota</taxon>
        <taxon>Alphaproteobacteria</taxon>
        <taxon>Caulobacterales</taxon>
        <taxon>Caulobacteraceae</taxon>
        <taxon>Brevundimonas</taxon>
    </lineage>
</organism>
<protein>
    <submittedName>
        <fullName evidence="3">Uncharacterized protein</fullName>
    </submittedName>
</protein>
<dbReference type="EMBL" id="CP080034">
    <property type="protein sequence ID" value="QYC08872.1"/>
    <property type="molecule type" value="Genomic_DNA"/>
</dbReference>
<keyword evidence="4" id="KW-1185">Reference proteome</keyword>
<proteinExistence type="predicted"/>
<dbReference type="RefSeq" id="WP_219354562.1">
    <property type="nucleotide sequence ID" value="NZ_CP080034.1"/>
</dbReference>